<dbReference type="PANTHER" id="PTHR45528">
    <property type="entry name" value="SENSOR HISTIDINE KINASE CPXA"/>
    <property type="match status" value="1"/>
</dbReference>
<evidence type="ECO:0000256" key="11">
    <source>
        <dbReference type="ARBA" id="ARBA00022989"/>
    </source>
</evidence>
<evidence type="ECO:0000256" key="13">
    <source>
        <dbReference type="ARBA" id="ARBA00023136"/>
    </source>
</evidence>
<dbReference type="Pfam" id="PF00512">
    <property type="entry name" value="HisKA"/>
    <property type="match status" value="1"/>
</dbReference>
<comment type="subcellular location">
    <subcellularLocation>
        <location evidence="2">Cell membrane</location>
        <topology evidence="2">Multi-pass membrane protein</topology>
    </subcellularLocation>
</comment>
<dbReference type="SMART" id="SM00304">
    <property type="entry name" value="HAMP"/>
    <property type="match status" value="1"/>
</dbReference>
<dbReference type="Pfam" id="PF00672">
    <property type="entry name" value="HAMP"/>
    <property type="match status" value="1"/>
</dbReference>
<dbReference type="FunFam" id="1.10.287.130:FF:000001">
    <property type="entry name" value="Two-component sensor histidine kinase"/>
    <property type="match status" value="1"/>
</dbReference>
<evidence type="ECO:0000256" key="8">
    <source>
        <dbReference type="ARBA" id="ARBA00022741"/>
    </source>
</evidence>
<feature type="domain" description="Histidine kinase" evidence="16">
    <location>
        <begin position="292"/>
        <end position="508"/>
    </location>
</feature>
<keyword evidence="8" id="KW-0547">Nucleotide-binding</keyword>
<evidence type="ECO:0000256" key="5">
    <source>
        <dbReference type="ARBA" id="ARBA00022553"/>
    </source>
</evidence>
<dbReference type="SUPFAM" id="SSF47384">
    <property type="entry name" value="Homodimeric domain of signal transducing histidine kinase"/>
    <property type="match status" value="1"/>
</dbReference>
<feature type="transmembrane region" description="Helical" evidence="15">
    <location>
        <begin position="190"/>
        <end position="210"/>
    </location>
</feature>
<evidence type="ECO:0000256" key="14">
    <source>
        <dbReference type="SAM" id="Coils"/>
    </source>
</evidence>
<proteinExistence type="predicted"/>
<dbReference type="EMBL" id="SLUI01000013">
    <property type="protein sequence ID" value="TCL35239.1"/>
    <property type="molecule type" value="Genomic_DNA"/>
</dbReference>
<dbReference type="Gene3D" id="1.10.287.130">
    <property type="match status" value="1"/>
</dbReference>
<keyword evidence="10" id="KW-0067">ATP-binding</keyword>
<feature type="domain" description="HAMP" evidence="17">
    <location>
        <begin position="211"/>
        <end position="263"/>
    </location>
</feature>
<dbReference type="InterPro" id="IPR036890">
    <property type="entry name" value="HATPase_C_sf"/>
</dbReference>
<evidence type="ECO:0000256" key="3">
    <source>
        <dbReference type="ARBA" id="ARBA00012438"/>
    </source>
</evidence>
<keyword evidence="11 15" id="KW-1133">Transmembrane helix</keyword>
<evidence type="ECO:0000256" key="4">
    <source>
        <dbReference type="ARBA" id="ARBA00022475"/>
    </source>
</evidence>
<dbReference type="PANTHER" id="PTHR45528:SF1">
    <property type="entry name" value="SENSOR HISTIDINE KINASE CPXA"/>
    <property type="match status" value="1"/>
</dbReference>
<protein>
    <recommendedName>
        <fullName evidence="3">histidine kinase</fullName>
        <ecNumber evidence="3">2.7.13.3</ecNumber>
    </recommendedName>
</protein>
<dbReference type="EC" id="2.7.13.3" evidence="3"/>
<accession>A0A4R1PWC7</accession>
<dbReference type="GO" id="GO:0005886">
    <property type="term" value="C:plasma membrane"/>
    <property type="evidence" value="ECO:0007669"/>
    <property type="project" value="UniProtKB-SubCell"/>
</dbReference>
<dbReference type="InterPro" id="IPR003660">
    <property type="entry name" value="HAMP_dom"/>
</dbReference>
<feature type="coiled-coil region" evidence="14">
    <location>
        <begin position="255"/>
        <end position="282"/>
    </location>
</feature>
<evidence type="ECO:0000256" key="9">
    <source>
        <dbReference type="ARBA" id="ARBA00022777"/>
    </source>
</evidence>
<dbReference type="SUPFAM" id="SSF158472">
    <property type="entry name" value="HAMP domain-like"/>
    <property type="match status" value="1"/>
</dbReference>
<dbReference type="PROSITE" id="PS50885">
    <property type="entry name" value="HAMP"/>
    <property type="match status" value="1"/>
</dbReference>
<dbReference type="Proteomes" id="UP000295063">
    <property type="component" value="Unassembled WGS sequence"/>
</dbReference>
<organism evidence="18 19">
    <name type="scientific">Anaerospora hongkongensis</name>
    <dbReference type="NCBI Taxonomy" id="244830"/>
    <lineage>
        <taxon>Bacteria</taxon>
        <taxon>Bacillati</taxon>
        <taxon>Bacillota</taxon>
        <taxon>Negativicutes</taxon>
        <taxon>Selenomonadales</taxon>
        <taxon>Sporomusaceae</taxon>
        <taxon>Anaerospora</taxon>
    </lineage>
</organism>
<name>A0A4R1PWC7_9FIRM</name>
<dbReference type="InterPro" id="IPR036097">
    <property type="entry name" value="HisK_dim/P_sf"/>
</dbReference>
<reference evidence="18 19" key="1">
    <citation type="submission" date="2019-03" db="EMBL/GenBank/DDBJ databases">
        <title>Genomic Encyclopedia of Type Strains, Phase IV (KMG-IV): sequencing the most valuable type-strain genomes for metagenomic binning, comparative biology and taxonomic classification.</title>
        <authorList>
            <person name="Goeker M."/>
        </authorList>
    </citation>
    <scope>NUCLEOTIDE SEQUENCE [LARGE SCALE GENOMIC DNA]</scope>
    <source>
        <strain evidence="18 19">DSM 15969</strain>
    </source>
</reference>
<dbReference type="InterPro" id="IPR004358">
    <property type="entry name" value="Sig_transdc_His_kin-like_C"/>
</dbReference>
<dbReference type="CDD" id="cd06225">
    <property type="entry name" value="HAMP"/>
    <property type="match status" value="1"/>
</dbReference>
<evidence type="ECO:0000256" key="15">
    <source>
        <dbReference type="SAM" id="Phobius"/>
    </source>
</evidence>
<dbReference type="GO" id="GO:0005524">
    <property type="term" value="F:ATP binding"/>
    <property type="evidence" value="ECO:0007669"/>
    <property type="project" value="UniProtKB-KW"/>
</dbReference>
<evidence type="ECO:0000256" key="6">
    <source>
        <dbReference type="ARBA" id="ARBA00022679"/>
    </source>
</evidence>
<keyword evidence="6" id="KW-0808">Transferase</keyword>
<dbReference type="GO" id="GO:0000155">
    <property type="term" value="F:phosphorelay sensor kinase activity"/>
    <property type="evidence" value="ECO:0007669"/>
    <property type="project" value="InterPro"/>
</dbReference>
<dbReference type="CDD" id="cd00075">
    <property type="entry name" value="HATPase"/>
    <property type="match status" value="1"/>
</dbReference>
<dbReference type="Gene3D" id="3.30.565.10">
    <property type="entry name" value="Histidine kinase-like ATPase, C-terminal domain"/>
    <property type="match status" value="1"/>
</dbReference>
<dbReference type="InterPro" id="IPR003661">
    <property type="entry name" value="HisK_dim/P_dom"/>
</dbReference>
<evidence type="ECO:0000259" key="16">
    <source>
        <dbReference type="PROSITE" id="PS50109"/>
    </source>
</evidence>
<keyword evidence="14" id="KW-0175">Coiled coil</keyword>
<dbReference type="RefSeq" id="WP_132082648.1">
    <property type="nucleotide sequence ID" value="NZ_SLUI01000013.1"/>
</dbReference>
<dbReference type="SMART" id="SM00388">
    <property type="entry name" value="HisKA"/>
    <property type="match status" value="1"/>
</dbReference>
<gene>
    <name evidence="18" type="ORF">EV210_11380</name>
</gene>
<dbReference type="CDD" id="cd00082">
    <property type="entry name" value="HisKA"/>
    <property type="match status" value="1"/>
</dbReference>
<evidence type="ECO:0000256" key="1">
    <source>
        <dbReference type="ARBA" id="ARBA00000085"/>
    </source>
</evidence>
<keyword evidence="9" id="KW-0418">Kinase</keyword>
<dbReference type="Gene3D" id="6.10.340.10">
    <property type="match status" value="1"/>
</dbReference>
<dbReference type="InterPro" id="IPR005467">
    <property type="entry name" value="His_kinase_dom"/>
</dbReference>
<evidence type="ECO:0000256" key="10">
    <source>
        <dbReference type="ARBA" id="ARBA00022840"/>
    </source>
</evidence>
<evidence type="ECO:0000256" key="7">
    <source>
        <dbReference type="ARBA" id="ARBA00022692"/>
    </source>
</evidence>
<dbReference type="SUPFAM" id="SSF55874">
    <property type="entry name" value="ATPase domain of HSP90 chaperone/DNA topoisomerase II/histidine kinase"/>
    <property type="match status" value="1"/>
</dbReference>
<dbReference type="SMART" id="SM00387">
    <property type="entry name" value="HATPase_c"/>
    <property type="match status" value="1"/>
</dbReference>
<evidence type="ECO:0000313" key="19">
    <source>
        <dbReference type="Proteomes" id="UP000295063"/>
    </source>
</evidence>
<evidence type="ECO:0000313" key="18">
    <source>
        <dbReference type="EMBL" id="TCL35239.1"/>
    </source>
</evidence>
<comment type="catalytic activity">
    <reaction evidence="1">
        <text>ATP + protein L-histidine = ADP + protein N-phospho-L-histidine.</text>
        <dbReference type="EC" id="2.7.13.3"/>
    </reaction>
</comment>
<dbReference type="Pfam" id="PF02518">
    <property type="entry name" value="HATPase_c"/>
    <property type="match status" value="1"/>
</dbReference>
<dbReference type="OrthoDB" id="9762826at2"/>
<keyword evidence="4" id="KW-1003">Cell membrane</keyword>
<evidence type="ECO:0000256" key="12">
    <source>
        <dbReference type="ARBA" id="ARBA00023012"/>
    </source>
</evidence>
<keyword evidence="7 15" id="KW-0812">Transmembrane</keyword>
<dbReference type="PROSITE" id="PS50109">
    <property type="entry name" value="HIS_KIN"/>
    <property type="match status" value="1"/>
</dbReference>
<dbReference type="AlphaFoldDB" id="A0A4R1PWC7"/>
<evidence type="ECO:0000259" key="17">
    <source>
        <dbReference type="PROSITE" id="PS50885"/>
    </source>
</evidence>
<sequence>MKISIRTRLFFSLTALILFFVFLSLTLTLLGLEKFYIWQKKNILIATSKTIDELYPGNPEEISLELERIGNRLGTGIVILTKDGYVKYSSFGRIFNQRIMERLPGMLRLPPAAAPPEHHHQGMFRLPGLPLALMKEQEIISPQTMLEMQEDRDLKIDFIVLKHQLNNEDILLLRQPLAPMSESAAATAHFIAFTGILCLLAGCIWAFFFARKFTQPVLELNRLAQNMAQLDFSQKYTIDRSDEIGELGRNINHLSDQLDTAISDLNLKNKQLRADVEKERKLDKMRKDFISSVSHELKTPLSLLLGYAEGLKENVARDEASKNYYCSVIIDEAEKMDKLIKDLLNLSQIESGFYQLNRTNFNLSLLLDEILLKYQTVLQDKDILLEITKDDQLLINGDSLRIEQIILNLLNNAIDHAESSKTIKIYITPLSDKLRFFVYNSGRPIPEDSQEKIWTSFYKTDKARTRENGGYGLGLSIVRALQELHGNRYGSFNTPDGVTFWFDLSKAEN</sequence>
<comment type="caution">
    <text evidence="18">The sequence shown here is derived from an EMBL/GenBank/DDBJ whole genome shotgun (WGS) entry which is preliminary data.</text>
</comment>
<keyword evidence="13 15" id="KW-0472">Membrane</keyword>
<keyword evidence="19" id="KW-1185">Reference proteome</keyword>
<dbReference type="PRINTS" id="PR00344">
    <property type="entry name" value="BCTRLSENSOR"/>
</dbReference>
<dbReference type="InterPro" id="IPR050398">
    <property type="entry name" value="HssS/ArlS-like"/>
</dbReference>
<evidence type="ECO:0000256" key="2">
    <source>
        <dbReference type="ARBA" id="ARBA00004651"/>
    </source>
</evidence>
<keyword evidence="12" id="KW-0902">Two-component regulatory system</keyword>
<keyword evidence="5" id="KW-0597">Phosphoprotein</keyword>
<dbReference type="InterPro" id="IPR003594">
    <property type="entry name" value="HATPase_dom"/>
</dbReference>